<evidence type="ECO:0000313" key="4">
    <source>
        <dbReference type="Proteomes" id="UP000321947"/>
    </source>
</evidence>
<name>A0A5D3BG97_CUCMM</name>
<gene>
    <name evidence="3" type="ORF">E5676_scaffold37G00260</name>
</gene>
<accession>A0A5D3BG97</accession>
<evidence type="ECO:0008006" key="5">
    <source>
        <dbReference type="Google" id="ProtNLM"/>
    </source>
</evidence>
<sequence length="130" mass="14618">MADESDMHPMTKKKNHTSNDNKQQSHSKSYKRLKKNIKEVHKDVSALTSIVCKMDDTINKQSLELSEMKQMLERLLEVTLGFFGFTANLVGVNYPLLGWIRLDANLNKNFSYISGNGMARGRPASGKKGA</sequence>
<comment type="caution">
    <text evidence="3">The sequence shown here is derived from an EMBL/GenBank/DDBJ whole genome shotgun (WGS) entry which is preliminary data.</text>
</comment>
<evidence type="ECO:0000313" key="3">
    <source>
        <dbReference type="EMBL" id="TYJ97661.1"/>
    </source>
</evidence>
<dbReference type="AlphaFoldDB" id="A0A5D3BG97"/>
<dbReference type="Proteomes" id="UP000321947">
    <property type="component" value="Unassembled WGS sequence"/>
</dbReference>
<reference evidence="3 4" key="1">
    <citation type="submission" date="2019-08" db="EMBL/GenBank/DDBJ databases">
        <title>Draft genome sequences of two oriental melons (Cucumis melo L. var makuwa).</title>
        <authorList>
            <person name="Kwon S.-Y."/>
        </authorList>
    </citation>
    <scope>NUCLEOTIDE SEQUENCE [LARGE SCALE GENOMIC DNA]</scope>
    <source>
        <strain evidence="4">cv. Chang Bougi</strain>
        <tissue evidence="3">Leaf</tissue>
    </source>
</reference>
<protein>
    <recommendedName>
        <fullName evidence="5">Ulp1-like peptidase</fullName>
    </recommendedName>
</protein>
<dbReference type="EMBL" id="SSTD01018651">
    <property type="protein sequence ID" value="TYJ97661.1"/>
    <property type="molecule type" value="Genomic_DNA"/>
</dbReference>
<feature type="transmembrane region" description="Helical" evidence="2">
    <location>
        <begin position="75"/>
        <end position="97"/>
    </location>
</feature>
<feature type="region of interest" description="Disordered" evidence="1">
    <location>
        <begin position="1"/>
        <end position="34"/>
    </location>
</feature>
<organism evidence="3 4">
    <name type="scientific">Cucumis melo var. makuwa</name>
    <name type="common">Oriental melon</name>
    <dbReference type="NCBI Taxonomy" id="1194695"/>
    <lineage>
        <taxon>Eukaryota</taxon>
        <taxon>Viridiplantae</taxon>
        <taxon>Streptophyta</taxon>
        <taxon>Embryophyta</taxon>
        <taxon>Tracheophyta</taxon>
        <taxon>Spermatophyta</taxon>
        <taxon>Magnoliopsida</taxon>
        <taxon>eudicotyledons</taxon>
        <taxon>Gunneridae</taxon>
        <taxon>Pentapetalae</taxon>
        <taxon>rosids</taxon>
        <taxon>fabids</taxon>
        <taxon>Cucurbitales</taxon>
        <taxon>Cucurbitaceae</taxon>
        <taxon>Benincaseae</taxon>
        <taxon>Cucumis</taxon>
    </lineage>
</organism>
<keyword evidence="2" id="KW-0472">Membrane</keyword>
<keyword evidence="2" id="KW-0812">Transmembrane</keyword>
<proteinExistence type="predicted"/>
<evidence type="ECO:0000256" key="2">
    <source>
        <dbReference type="SAM" id="Phobius"/>
    </source>
</evidence>
<evidence type="ECO:0000256" key="1">
    <source>
        <dbReference type="SAM" id="MobiDB-lite"/>
    </source>
</evidence>
<keyword evidence="2" id="KW-1133">Transmembrane helix</keyword>
<feature type="compositionally biased region" description="Polar residues" evidence="1">
    <location>
        <begin position="18"/>
        <end position="27"/>
    </location>
</feature>